<keyword evidence="3" id="KW-1185">Reference proteome</keyword>
<sequence>MTPTVRQARLDPRAPLVIDTHELGRRPGTMLSFQRDVPAPEDLGNGVIGVSPGSPLSLDLRLEAVMEGVLVTGTVVATATGECVRCLDPVTEGVEVDVQELFLHAAPEEADPDADALPLMDVDLLDLEPTVRDALVPALPFQPVCDPDCPGLCSRCGARLLDDPDHSHEDNDPRWAALAGLTDQLAQADARSGNGTATAADPAGTKEETN</sequence>
<comment type="caution">
    <text evidence="2">The sequence shown here is derived from an EMBL/GenBank/DDBJ whole genome shotgun (WGS) entry which is preliminary data.</text>
</comment>
<name>A0ABV7WIC3_9MICO</name>
<evidence type="ECO:0000313" key="3">
    <source>
        <dbReference type="Proteomes" id="UP001595685"/>
    </source>
</evidence>
<organism evidence="2 3">
    <name type="scientific">Aquipuribacter hungaricus</name>
    <dbReference type="NCBI Taxonomy" id="545624"/>
    <lineage>
        <taxon>Bacteria</taxon>
        <taxon>Bacillati</taxon>
        <taxon>Actinomycetota</taxon>
        <taxon>Actinomycetes</taxon>
        <taxon>Micrococcales</taxon>
        <taxon>Intrasporangiaceae</taxon>
        <taxon>Aquipuribacter</taxon>
    </lineage>
</organism>
<dbReference type="PANTHER" id="PTHR34374:SF1">
    <property type="entry name" value="LARGE RIBOSOMAL RNA SUBUNIT ACCUMULATION PROTEIN YCED HOMOLOG 1, CHLOROPLASTIC"/>
    <property type="match status" value="1"/>
</dbReference>
<accession>A0ABV7WIC3</accession>
<evidence type="ECO:0000313" key="2">
    <source>
        <dbReference type="EMBL" id="MFC3688291.1"/>
    </source>
</evidence>
<proteinExistence type="predicted"/>
<dbReference type="InterPro" id="IPR003772">
    <property type="entry name" value="YceD"/>
</dbReference>
<dbReference type="RefSeq" id="WP_376984088.1">
    <property type="nucleotide sequence ID" value="NZ_JBBEOI010000229.1"/>
</dbReference>
<dbReference type="EMBL" id="JBHRWW010000004">
    <property type="protein sequence ID" value="MFC3688291.1"/>
    <property type="molecule type" value="Genomic_DNA"/>
</dbReference>
<reference evidence="3" key="1">
    <citation type="journal article" date="2019" name="Int. J. Syst. Evol. Microbiol.">
        <title>The Global Catalogue of Microorganisms (GCM) 10K type strain sequencing project: providing services to taxonomists for standard genome sequencing and annotation.</title>
        <authorList>
            <consortium name="The Broad Institute Genomics Platform"/>
            <consortium name="The Broad Institute Genome Sequencing Center for Infectious Disease"/>
            <person name="Wu L."/>
            <person name="Ma J."/>
        </authorList>
    </citation>
    <scope>NUCLEOTIDE SEQUENCE [LARGE SCALE GENOMIC DNA]</scope>
    <source>
        <strain evidence="3">NCAIM B.02333</strain>
    </source>
</reference>
<gene>
    <name evidence="2" type="ORF">ACFOLH_08055</name>
</gene>
<protein>
    <submittedName>
        <fullName evidence="2">YceD family protein</fullName>
    </submittedName>
</protein>
<dbReference type="Pfam" id="PF02620">
    <property type="entry name" value="YceD"/>
    <property type="match status" value="1"/>
</dbReference>
<feature type="region of interest" description="Disordered" evidence="1">
    <location>
        <begin position="182"/>
        <end position="210"/>
    </location>
</feature>
<dbReference type="PANTHER" id="PTHR34374">
    <property type="entry name" value="LARGE RIBOSOMAL RNA SUBUNIT ACCUMULATION PROTEIN YCED HOMOLOG 1, CHLOROPLASTIC"/>
    <property type="match status" value="1"/>
</dbReference>
<dbReference type="Proteomes" id="UP001595685">
    <property type="component" value="Unassembled WGS sequence"/>
</dbReference>
<evidence type="ECO:0000256" key="1">
    <source>
        <dbReference type="SAM" id="MobiDB-lite"/>
    </source>
</evidence>